<accession>A0A4V3W7M1</accession>
<dbReference type="InterPro" id="IPR014710">
    <property type="entry name" value="RmlC-like_jellyroll"/>
</dbReference>
<dbReference type="InterPro" id="IPR018490">
    <property type="entry name" value="cNMP-bd_dom_sf"/>
</dbReference>
<keyword evidence="3" id="KW-1185">Reference proteome</keyword>
<protein>
    <submittedName>
        <fullName evidence="2">Crp/Fnr family transcriptional regulator</fullName>
    </submittedName>
</protein>
<dbReference type="Pfam" id="PF00027">
    <property type="entry name" value="cNMP_binding"/>
    <property type="match status" value="1"/>
</dbReference>
<proteinExistence type="predicted"/>
<evidence type="ECO:0000313" key="3">
    <source>
        <dbReference type="Proteomes" id="UP000307507"/>
    </source>
</evidence>
<dbReference type="Gene3D" id="2.60.120.10">
    <property type="entry name" value="Jelly Rolls"/>
    <property type="match status" value="1"/>
</dbReference>
<dbReference type="OrthoDB" id="1092431at2"/>
<sequence length="189" mass="22413">MTQYDLLRQHIASICPLSDSEWDYVAQHFTIRKLRKHQFLVQKGEMVPCEFWIIKGLVKTYAIDCDGKEHILQFAMEEYWTSDFHAFQNQVPACMYMDCIEDSEFFCLKLEDREKICHEIPAMANFFRIKANYGYIALQQRIMSLLTETAEERYNNLIKKLPRLIQRVPKKLLASYLGVTRETLSRLKS</sequence>
<dbReference type="CDD" id="cd00038">
    <property type="entry name" value="CAP_ED"/>
    <property type="match status" value="1"/>
</dbReference>
<dbReference type="AlphaFoldDB" id="A0A4V3W7M1"/>
<dbReference type="RefSeq" id="WP_136404207.1">
    <property type="nucleotide sequence ID" value="NZ_SSNZ01000010.1"/>
</dbReference>
<gene>
    <name evidence="2" type="ORF">E6C50_15780</name>
</gene>
<evidence type="ECO:0000313" key="2">
    <source>
        <dbReference type="EMBL" id="THF47893.1"/>
    </source>
</evidence>
<reference evidence="2 3" key="1">
    <citation type="submission" date="2019-04" db="EMBL/GenBank/DDBJ databases">
        <title>Flavobacterium sp. nov. isolated from construction timber.</title>
        <authorList>
            <person name="Lin S.-Y."/>
            <person name="Chang C.-T."/>
            <person name="Young C.-C."/>
        </authorList>
    </citation>
    <scope>NUCLEOTIDE SEQUENCE [LARGE SCALE GENOMIC DNA]</scope>
    <source>
        <strain evidence="2 3">CC-CTC003</strain>
    </source>
</reference>
<dbReference type="Proteomes" id="UP000307507">
    <property type="component" value="Unassembled WGS sequence"/>
</dbReference>
<comment type="caution">
    <text evidence="2">The sequence shown here is derived from an EMBL/GenBank/DDBJ whole genome shotgun (WGS) entry which is preliminary data.</text>
</comment>
<feature type="domain" description="Cyclic nucleotide-binding" evidence="1">
    <location>
        <begin position="32"/>
        <end position="117"/>
    </location>
</feature>
<dbReference type="EMBL" id="SSNZ01000010">
    <property type="protein sequence ID" value="THF47893.1"/>
    <property type="molecule type" value="Genomic_DNA"/>
</dbReference>
<dbReference type="SUPFAM" id="SSF51206">
    <property type="entry name" value="cAMP-binding domain-like"/>
    <property type="match status" value="1"/>
</dbReference>
<name>A0A4V3W7M1_9FLAO</name>
<evidence type="ECO:0000259" key="1">
    <source>
        <dbReference type="Pfam" id="PF00027"/>
    </source>
</evidence>
<dbReference type="InterPro" id="IPR000595">
    <property type="entry name" value="cNMP-bd_dom"/>
</dbReference>
<organism evidence="2 3">
    <name type="scientific">Flavobacterium supellecticarium</name>
    <dbReference type="NCBI Taxonomy" id="2565924"/>
    <lineage>
        <taxon>Bacteria</taxon>
        <taxon>Pseudomonadati</taxon>
        <taxon>Bacteroidota</taxon>
        <taxon>Flavobacteriia</taxon>
        <taxon>Flavobacteriales</taxon>
        <taxon>Flavobacteriaceae</taxon>
        <taxon>Flavobacterium</taxon>
    </lineage>
</organism>